<dbReference type="GO" id="GO:0003887">
    <property type="term" value="F:DNA-directed DNA polymerase activity"/>
    <property type="evidence" value="ECO:0007669"/>
    <property type="project" value="UniProtKB-KW"/>
</dbReference>
<proteinExistence type="predicted"/>
<dbReference type="Pfam" id="PF03603">
    <property type="entry name" value="DNA_III_psi"/>
    <property type="match status" value="1"/>
</dbReference>
<dbReference type="AlphaFoldDB" id="A0A379C8S0"/>
<keyword evidence="1" id="KW-0235">DNA replication</keyword>
<organism evidence="2 3">
    <name type="scientific">Phocoenobacter uteri</name>
    <dbReference type="NCBI Taxonomy" id="146806"/>
    <lineage>
        <taxon>Bacteria</taxon>
        <taxon>Pseudomonadati</taxon>
        <taxon>Pseudomonadota</taxon>
        <taxon>Gammaproteobacteria</taxon>
        <taxon>Pasteurellales</taxon>
        <taxon>Pasteurellaceae</taxon>
        <taxon>Phocoenobacter</taxon>
    </lineage>
</organism>
<dbReference type="PIRSF" id="PIRSF029225">
    <property type="entry name" value="DNA_pol_III_psi"/>
    <property type="match status" value="1"/>
</dbReference>
<dbReference type="RefSeq" id="WP_115315047.1">
    <property type="nucleotide sequence ID" value="NZ_LWIF01000001.1"/>
</dbReference>
<dbReference type="InterPro" id="IPR004615">
    <property type="entry name" value="DNA_pol_III_psi"/>
</dbReference>
<keyword evidence="3" id="KW-1185">Reference proteome</keyword>
<reference evidence="2 3" key="1">
    <citation type="submission" date="2018-06" db="EMBL/GenBank/DDBJ databases">
        <authorList>
            <consortium name="Pathogen Informatics"/>
            <person name="Doyle S."/>
        </authorList>
    </citation>
    <scope>NUCLEOTIDE SEQUENCE [LARGE SCALE GENOMIC DNA]</scope>
    <source>
        <strain evidence="2 3">NCTC12872</strain>
    </source>
</reference>
<keyword evidence="1" id="KW-0808">Transferase</keyword>
<sequence length="138" mass="16543">MNRRDLLLNEMNITQWVLTKPQVLKGDAQIRLSAEVKLVVICESDHQNSRLFQDILQSLHLSKQQYQWVDFQQSLRLNFDHQPILWMIQPEKQAVILTEKFADLVAWKNNSWQDLAISINKRQFWQQIEPFCEPKERL</sequence>
<dbReference type="Gene3D" id="3.40.50.10220">
    <property type="entry name" value="DNA polymerase III, psi subunit"/>
    <property type="match status" value="1"/>
</dbReference>
<dbReference type="InterPro" id="IPR036654">
    <property type="entry name" value="DNA_pol_III_psi_sf"/>
</dbReference>
<evidence type="ECO:0000313" key="2">
    <source>
        <dbReference type="EMBL" id="SUB58528.1"/>
    </source>
</evidence>
<dbReference type="GO" id="GO:0008408">
    <property type="term" value="F:3'-5' exonuclease activity"/>
    <property type="evidence" value="ECO:0007669"/>
    <property type="project" value="InterPro"/>
</dbReference>
<comment type="function">
    <text evidence="1">Part of the beta sliding clamp loading complex, which hydrolyzes ATP to load the beta clamp onto primed DNA to form the DNA replication pre-initiation complex. DNA polymerase III is a complex, multichain enzyme responsible for most of the replicative synthesis in bacteria. This DNA polymerase also exhibits 3' to 5' exonuclease activity.</text>
</comment>
<gene>
    <name evidence="2" type="ORF">NCTC12872_00491</name>
</gene>
<evidence type="ECO:0000313" key="3">
    <source>
        <dbReference type="Proteomes" id="UP000255417"/>
    </source>
</evidence>
<dbReference type="EMBL" id="UGTA01000001">
    <property type="protein sequence ID" value="SUB58528.1"/>
    <property type="molecule type" value="Genomic_DNA"/>
</dbReference>
<accession>A0A379C8S0</accession>
<evidence type="ECO:0000256" key="1">
    <source>
        <dbReference type="PIRNR" id="PIRNR029225"/>
    </source>
</evidence>
<name>A0A379C8S0_9PAST</name>
<keyword evidence="1" id="KW-0239">DNA-directed DNA polymerase</keyword>
<protein>
    <recommendedName>
        <fullName evidence="1">DNA polymerase III subunit psi</fullName>
    </recommendedName>
</protein>
<dbReference type="GO" id="GO:0006260">
    <property type="term" value="P:DNA replication"/>
    <property type="evidence" value="ECO:0007669"/>
    <property type="project" value="UniProtKB-KW"/>
</dbReference>
<keyword evidence="1" id="KW-0548">Nucleotidyltransferase</keyword>
<dbReference type="Proteomes" id="UP000255417">
    <property type="component" value="Unassembled WGS sequence"/>
</dbReference>
<dbReference type="SUPFAM" id="SSF102220">
    <property type="entry name" value="DNA polymerase III psi subunit"/>
    <property type="match status" value="1"/>
</dbReference>
<dbReference type="OrthoDB" id="5682636at2"/>